<name>A0A834GE71_RHOSS</name>
<evidence type="ECO:0000313" key="2">
    <source>
        <dbReference type="Proteomes" id="UP000626092"/>
    </source>
</evidence>
<organism evidence="1 2">
    <name type="scientific">Rhododendron simsii</name>
    <name type="common">Sims's rhododendron</name>
    <dbReference type="NCBI Taxonomy" id="118357"/>
    <lineage>
        <taxon>Eukaryota</taxon>
        <taxon>Viridiplantae</taxon>
        <taxon>Streptophyta</taxon>
        <taxon>Embryophyta</taxon>
        <taxon>Tracheophyta</taxon>
        <taxon>Spermatophyta</taxon>
        <taxon>Magnoliopsida</taxon>
        <taxon>eudicotyledons</taxon>
        <taxon>Gunneridae</taxon>
        <taxon>Pentapetalae</taxon>
        <taxon>asterids</taxon>
        <taxon>Ericales</taxon>
        <taxon>Ericaceae</taxon>
        <taxon>Ericoideae</taxon>
        <taxon>Rhodoreae</taxon>
        <taxon>Rhododendron</taxon>
    </lineage>
</organism>
<accession>A0A834GE71</accession>
<gene>
    <name evidence="1" type="ORF">RHSIM_Rhsim11G0124600</name>
</gene>
<dbReference type="AlphaFoldDB" id="A0A834GE71"/>
<proteinExistence type="predicted"/>
<dbReference type="EMBL" id="WJXA01000011">
    <property type="protein sequence ID" value="KAF7128130.1"/>
    <property type="molecule type" value="Genomic_DNA"/>
</dbReference>
<protein>
    <submittedName>
        <fullName evidence="1">Uncharacterized protein</fullName>
    </submittedName>
</protein>
<evidence type="ECO:0000313" key="1">
    <source>
        <dbReference type="EMBL" id="KAF7128130.1"/>
    </source>
</evidence>
<dbReference type="Proteomes" id="UP000626092">
    <property type="component" value="Unassembled WGS sequence"/>
</dbReference>
<sequence>MEQFTTTAMRTRDLYLDKKVADDALKDLLDQIEEEKTKKTQDTLKMSLGESALKRVAVVSVSKRSKSHHLEIRNAEEIQDVEQ</sequence>
<comment type="caution">
    <text evidence="1">The sequence shown here is derived from an EMBL/GenBank/DDBJ whole genome shotgun (WGS) entry which is preliminary data.</text>
</comment>
<reference evidence="1" key="1">
    <citation type="submission" date="2019-11" db="EMBL/GenBank/DDBJ databases">
        <authorList>
            <person name="Liu Y."/>
            <person name="Hou J."/>
            <person name="Li T.-Q."/>
            <person name="Guan C.-H."/>
            <person name="Wu X."/>
            <person name="Wu H.-Z."/>
            <person name="Ling F."/>
            <person name="Zhang R."/>
            <person name="Shi X.-G."/>
            <person name="Ren J.-P."/>
            <person name="Chen E.-F."/>
            <person name="Sun J.-M."/>
        </authorList>
    </citation>
    <scope>NUCLEOTIDE SEQUENCE</scope>
    <source>
        <strain evidence="1">Adult_tree_wgs_1</strain>
        <tissue evidence="1">Leaves</tissue>
    </source>
</reference>
<keyword evidence="2" id="KW-1185">Reference proteome</keyword>